<proteinExistence type="predicted"/>
<evidence type="ECO:0000313" key="2">
    <source>
        <dbReference type="Proteomes" id="UP000308652"/>
    </source>
</evidence>
<keyword evidence="2" id="KW-1185">Reference proteome</keyword>
<dbReference type="AlphaFoldDB" id="A0A5C3LTD7"/>
<evidence type="ECO:0000313" key="1">
    <source>
        <dbReference type="EMBL" id="TFK35218.1"/>
    </source>
</evidence>
<organism evidence="1 2">
    <name type="scientific">Crucibulum laeve</name>
    <dbReference type="NCBI Taxonomy" id="68775"/>
    <lineage>
        <taxon>Eukaryota</taxon>
        <taxon>Fungi</taxon>
        <taxon>Dikarya</taxon>
        <taxon>Basidiomycota</taxon>
        <taxon>Agaricomycotina</taxon>
        <taxon>Agaricomycetes</taxon>
        <taxon>Agaricomycetidae</taxon>
        <taxon>Agaricales</taxon>
        <taxon>Agaricineae</taxon>
        <taxon>Nidulariaceae</taxon>
        <taxon>Crucibulum</taxon>
    </lineage>
</organism>
<reference evidence="1 2" key="1">
    <citation type="journal article" date="2019" name="Nat. Ecol. Evol.">
        <title>Megaphylogeny resolves global patterns of mushroom evolution.</title>
        <authorList>
            <person name="Varga T."/>
            <person name="Krizsan K."/>
            <person name="Foldi C."/>
            <person name="Dima B."/>
            <person name="Sanchez-Garcia M."/>
            <person name="Sanchez-Ramirez S."/>
            <person name="Szollosi G.J."/>
            <person name="Szarkandi J.G."/>
            <person name="Papp V."/>
            <person name="Albert L."/>
            <person name="Andreopoulos W."/>
            <person name="Angelini C."/>
            <person name="Antonin V."/>
            <person name="Barry K.W."/>
            <person name="Bougher N.L."/>
            <person name="Buchanan P."/>
            <person name="Buyck B."/>
            <person name="Bense V."/>
            <person name="Catcheside P."/>
            <person name="Chovatia M."/>
            <person name="Cooper J."/>
            <person name="Damon W."/>
            <person name="Desjardin D."/>
            <person name="Finy P."/>
            <person name="Geml J."/>
            <person name="Haridas S."/>
            <person name="Hughes K."/>
            <person name="Justo A."/>
            <person name="Karasinski D."/>
            <person name="Kautmanova I."/>
            <person name="Kiss B."/>
            <person name="Kocsube S."/>
            <person name="Kotiranta H."/>
            <person name="LaButti K.M."/>
            <person name="Lechner B.E."/>
            <person name="Liimatainen K."/>
            <person name="Lipzen A."/>
            <person name="Lukacs Z."/>
            <person name="Mihaltcheva S."/>
            <person name="Morgado L.N."/>
            <person name="Niskanen T."/>
            <person name="Noordeloos M.E."/>
            <person name="Ohm R.A."/>
            <person name="Ortiz-Santana B."/>
            <person name="Ovrebo C."/>
            <person name="Racz N."/>
            <person name="Riley R."/>
            <person name="Savchenko A."/>
            <person name="Shiryaev A."/>
            <person name="Soop K."/>
            <person name="Spirin V."/>
            <person name="Szebenyi C."/>
            <person name="Tomsovsky M."/>
            <person name="Tulloss R.E."/>
            <person name="Uehling J."/>
            <person name="Grigoriev I.V."/>
            <person name="Vagvolgyi C."/>
            <person name="Papp T."/>
            <person name="Martin F.M."/>
            <person name="Miettinen O."/>
            <person name="Hibbett D.S."/>
            <person name="Nagy L.G."/>
        </authorList>
    </citation>
    <scope>NUCLEOTIDE SEQUENCE [LARGE SCALE GENOMIC DNA]</scope>
    <source>
        <strain evidence="1 2">CBS 166.37</strain>
    </source>
</reference>
<name>A0A5C3LTD7_9AGAR</name>
<protein>
    <submittedName>
        <fullName evidence="1">Uncharacterized protein</fullName>
    </submittedName>
</protein>
<dbReference type="EMBL" id="ML213623">
    <property type="protein sequence ID" value="TFK35218.1"/>
    <property type="molecule type" value="Genomic_DNA"/>
</dbReference>
<accession>A0A5C3LTD7</accession>
<sequence length="199" mass="22590">MSTIIAKDTDHLLHFAVPKAKPPCTIQLAAPCPTLALKRKPQLECCCLPCVKAKRFTKHMRLVNVLMLLTLLDNRFHLFAKESLPEGWRGLLGRIMVFLSSFLAPWQAMKCMTDASGMSHTGGVFSIEFFKIMCLNVDIITDFFPQVITWFAPEDMGFNIGMFVIEACILLVISRYEQAGIYRLIGVDKVFRAWEDQRA</sequence>
<gene>
    <name evidence="1" type="ORF">BDQ12DRAFT_688420</name>
</gene>
<dbReference type="Proteomes" id="UP000308652">
    <property type="component" value="Unassembled WGS sequence"/>
</dbReference>